<name>A0A9X4NN12_9BURK</name>
<sequence>MSHNPASTRLVPAERLSAITSLIAEGAVFDGNFHTTRDQGIKVDGQLKGNITFETGGTLHVGATGVIENTRLEADYVFIEGKVIGTVIARKALEITGSATLIGDASYDELIDMHPRARVRGKIEYRGDIDAAPN</sequence>
<evidence type="ECO:0000256" key="1">
    <source>
        <dbReference type="ARBA" id="ARBA00044755"/>
    </source>
</evidence>
<dbReference type="InterPro" id="IPR007607">
    <property type="entry name" value="BacA/B"/>
</dbReference>
<comment type="similarity">
    <text evidence="1">Belongs to the bactofilin family.</text>
</comment>
<dbReference type="PANTHER" id="PTHR35024">
    <property type="entry name" value="HYPOTHETICAL CYTOSOLIC PROTEIN"/>
    <property type="match status" value="1"/>
</dbReference>
<evidence type="ECO:0008006" key="4">
    <source>
        <dbReference type="Google" id="ProtNLM"/>
    </source>
</evidence>
<dbReference type="EMBL" id="AOGK01000001">
    <property type="protein sequence ID" value="MDG5973947.1"/>
    <property type="molecule type" value="Genomic_DNA"/>
</dbReference>
<comment type="caution">
    <text evidence="2">The sequence shown here is derived from an EMBL/GenBank/DDBJ whole genome shotgun (WGS) entry which is preliminary data.</text>
</comment>
<evidence type="ECO:0000313" key="3">
    <source>
        <dbReference type="Proteomes" id="UP001152876"/>
    </source>
</evidence>
<reference evidence="2" key="1">
    <citation type="submission" date="2013-01" db="EMBL/GenBank/DDBJ databases">
        <title>Genome draft of Hydrogenophaga taeniospiralis 2K1.</title>
        <authorList>
            <person name="Gomila M."/>
            <person name="Lalucat J."/>
        </authorList>
    </citation>
    <scope>NUCLEOTIDE SEQUENCE</scope>
    <source>
        <strain evidence="2">CCUG 15921</strain>
    </source>
</reference>
<accession>A0A9X4NN12</accession>
<dbReference type="PANTHER" id="PTHR35024:SF4">
    <property type="entry name" value="POLYMER-FORMING CYTOSKELETAL PROTEIN"/>
    <property type="match status" value="1"/>
</dbReference>
<dbReference type="AlphaFoldDB" id="A0A9X4NN12"/>
<protein>
    <recommendedName>
        <fullName evidence="4">Cell shape determination protein CcmA</fullName>
    </recommendedName>
</protein>
<keyword evidence="3" id="KW-1185">Reference proteome</keyword>
<dbReference type="Pfam" id="PF04519">
    <property type="entry name" value="Bactofilin"/>
    <property type="match status" value="1"/>
</dbReference>
<evidence type="ECO:0000313" key="2">
    <source>
        <dbReference type="EMBL" id="MDG5973947.1"/>
    </source>
</evidence>
<proteinExistence type="inferred from homology"/>
<organism evidence="2 3">
    <name type="scientific">Hydrogenophaga taeniospiralis CCUG 15921</name>
    <dbReference type="NCBI Taxonomy" id="1281780"/>
    <lineage>
        <taxon>Bacteria</taxon>
        <taxon>Pseudomonadati</taxon>
        <taxon>Pseudomonadota</taxon>
        <taxon>Betaproteobacteria</taxon>
        <taxon>Burkholderiales</taxon>
        <taxon>Comamonadaceae</taxon>
        <taxon>Hydrogenophaga</taxon>
    </lineage>
</organism>
<dbReference type="RefSeq" id="WP_068168598.1">
    <property type="nucleotide sequence ID" value="NZ_AOGK01000001.1"/>
</dbReference>
<gene>
    <name evidence="2" type="ORF">H010_01700</name>
</gene>
<dbReference type="OrthoDB" id="8899500at2"/>
<dbReference type="Proteomes" id="UP001152876">
    <property type="component" value="Unassembled WGS sequence"/>
</dbReference>